<feature type="signal peptide" evidence="2">
    <location>
        <begin position="1"/>
        <end position="27"/>
    </location>
</feature>
<dbReference type="AlphaFoldDB" id="A0A3L6ZRZ3"/>
<evidence type="ECO:0000259" key="3">
    <source>
        <dbReference type="Pfam" id="PF01551"/>
    </source>
</evidence>
<dbReference type="GO" id="GO:0004222">
    <property type="term" value="F:metalloendopeptidase activity"/>
    <property type="evidence" value="ECO:0007669"/>
    <property type="project" value="TreeGrafter"/>
</dbReference>
<dbReference type="Proteomes" id="UP000270299">
    <property type="component" value="Unassembled WGS sequence"/>
</dbReference>
<feature type="chain" id="PRO_5039693448" evidence="2">
    <location>
        <begin position="28"/>
        <end position="183"/>
    </location>
</feature>
<evidence type="ECO:0000256" key="1">
    <source>
        <dbReference type="ARBA" id="ARBA00022729"/>
    </source>
</evidence>
<dbReference type="RefSeq" id="WP_121673061.1">
    <property type="nucleotide sequence ID" value="NZ_BMXM01000006.1"/>
</dbReference>
<dbReference type="SUPFAM" id="SSF51261">
    <property type="entry name" value="Duplicated hybrid motif"/>
    <property type="match status" value="1"/>
</dbReference>
<dbReference type="InterPro" id="IPR016047">
    <property type="entry name" value="M23ase_b-sheet_dom"/>
</dbReference>
<accession>A0A3L6ZRZ3</accession>
<feature type="domain" description="M23ase beta-sheet core" evidence="3">
    <location>
        <begin position="76"/>
        <end position="172"/>
    </location>
</feature>
<keyword evidence="5" id="KW-1185">Reference proteome</keyword>
<name>A0A3L6ZRZ3_9MICO</name>
<reference evidence="4 5" key="1">
    <citation type="submission" date="2018-10" db="EMBL/GenBank/DDBJ databases">
        <authorList>
            <person name="Li J."/>
        </authorList>
    </citation>
    <scope>NUCLEOTIDE SEQUENCE [LARGE SCALE GENOMIC DNA]</scope>
    <source>
        <strain evidence="4 5">CCTCC AB209002</strain>
    </source>
</reference>
<dbReference type="EMBL" id="RCUV01000009">
    <property type="protein sequence ID" value="RLP70700.1"/>
    <property type="molecule type" value="Genomic_DNA"/>
</dbReference>
<keyword evidence="1 2" id="KW-0732">Signal</keyword>
<dbReference type="OrthoDB" id="1099523at2"/>
<gene>
    <name evidence="4" type="ORF">D9V29_09360</name>
</gene>
<evidence type="ECO:0000256" key="2">
    <source>
        <dbReference type="SAM" id="SignalP"/>
    </source>
</evidence>
<dbReference type="PANTHER" id="PTHR21666:SF289">
    <property type="entry name" value="L-ALA--D-GLU ENDOPEPTIDASE"/>
    <property type="match status" value="1"/>
</dbReference>
<protein>
    <submittedName>
        <fullName evidence="4">M23 family metallopeptidase</fullName>
    </submittedName>
</protein>
<dbReference type="PANTHER" id="PTHR21666">
    <property type="entry name" value="PEPTIDASE-RELATED"/>
    <property type="match status" value="1"/>
</dbReference>
<dbReference type="Gene3D" id="2.70.70.10">
    <property type="entry name" value="Glucose Permease (Domain IIA)"/>
    <property type="match status" value="1"/>
</dbReference>
<proteinExistence type="predicted"/>
<evidence type="ECO:0000313" key="5">
    <source>
        <dbReference type="Proteomes" id="UP000270299"/>
    </source>
</evidence>
<sequence>MTTRARRISFRSLLVLAIAVPAMVATAALPASGATSPGNYMHDADAAWVRPVTAKVTSPYGPRKVICNPVGCSNSFHDGIDFGSACGTPVKAVSAGRVTAAANAGSFGQRIIIDHGSGLQSIYGHLQTGSFAVAAGDQIDSGAVIAKVGATGVVTGCHLDLKIRVGGVYVDPKPFMALRKITL</sequence>
<dbReference type="Pfam" id="PF01551">
    <property type="entry name" value="Peptidase_M23"/>
    <property type="match status" value="1"/>
</dbReference>
<dbReference type="CDD" id="cd12797">
    <property type="entry name" value="M23_peptidase"/>
    <property type="match status" value="1"/>
</dbReference>
<comment type="caution">
    <text evidence="4">The sequence shown here is derived from an EMBL/GenBank/DDBJ whole genome shotgun (WGS) entry which is preliminary data.</text>
</comment>
<organism evidence="4 5">
    <name type="scientific">Mycetocola manganoxydans</name>
    <dbReference type="NCBI Taxonomy" id="699879"/>
    <lineage>
        <taxon>Bacteria</taxon>
        <taxon>Bacillati</taxon>
        <taxon>Actinomycetota</taxon>
        <taxon>Actinomycetes</taxon>
        <taxon>Micrococcales</taxon>
        <taxon>Microbacteriaceae</taxon>
        <taxon>Mycetocola</taxon>
    </lineage>
</organism>
<dbReference type="InterPro" id="IPR011055">
    <property type="entry name" value="Dup_hybrid_motif"/>
</dbReference>
<evidence type="ECO:0000313" key="4">
    <source>
        <dbReference type="EMBL" id="RLP70700.1"/>
    </source>
</evidence>
<dbReference type="InterPro" id="IPR050570">
    <property type="entry name" value="Cell_wall_metabolism_enzyme"/>
</dbReference>